<evidence type="ECO:0000256" key="2">
    <source>
        <dbReference type="ARBA" id="ARBA00022840"/>
    </source>
</evidence>
<sequence length="342" mass="38103">MQITHVGVAESKHFDLAGSAVDDVNAAEKWAEPGSIILSRVAFLNCDQSLFLFEIMTDGVHHRIAGARVEEESSTVTTVHPTGVQLALMSGLLSTGAVLTSTPSVAKRIFAPHVGTVLSRYYPQLKLPRIYGKKSQSEQKEQICKITGNLLKSESFHDPDHRIDISSKLNDQDIEDLRAYVSKPVLSKIDHGQDLEWLSEMRQVSVLFINMVLPLKGNSHSFALQKAFEVIYECARRFRGNLNKVFSFDKGCTFIVIFGLPGDKHEDDPARALKAGHKILDTLHQVMDITNESIGVTTGRAFCGVVGHRDRHEYTVSLFPINNSKEKNTGMQMFRVLRKGLE</sequence>
<reference evidence="4" key="1">
    <citation type="submission" date="2023-01" db="EMBL/GenBank/DDBJ databases">
        <title>Genome assembly of the deep-sea coral Lophelia pertusa.</title>
        <authorList>
            <person name="Herrera S."/>
            <person name="Cordes E."/>
        </authorList>
    </citation>
    <scope>NUCLEOTIDE SEQUENCE</scope>
    <source>
        <strain evidence="4">USNM1676648</strain>
        <tissue evidence="4">Polyp</tissue>
    </source>
</reference>
<evidence type="ECO:0000256" key="1">
    <source>
        <dbReference type="ARBA" id="ARBA00022741"/>
    </source>
</evidence>
<dbReference type="SUPFAM" id="SSF55073">
    <property type="entry name" value="Nucleotide cyclase"/>
    <property type="match status" value="1"/>
</dbReference>
<dbReference type="PANTHER" id="PTHR16305:SF28">
    <property type="entry name" value="GUANYLATE CYCLASE DOMAIN-CONTAINING PROTEIN"/>
    <property type="match status" value="1"/>
</dbReference>
<dbReference type="InterPro" id="IPR029787">
    <property type="entry name" value="Nucleotide_cyclase"/>
</dbReference>
<dbReference type="OrthoDB" id="194468at2759"/>
<dbReference type="EMBL" id="MU827314">
    <property type="protein sequence ID" value="KAJ7358882.1"/>
    <property type="molecule type" value="Genomic_DNA"/>
</dbReference>
<dbReference type="GO" id="GO:0004016">
    <property type="term" value="F:adenylate cyclase activity"/>
    <property type="evidence" value="ECO:0007669"/>
    <property type="project" value="UniProtKB-EC"/>
</dbReference>
<name>A0A9W9YMY2_9CNID</name>
<keyword evidence="2" id="KW-0067">ATP-binding</keyword>
<keyword evidence="3 4" id="KW-0456">Lyase</keyword>
<dbReference type="AlphaFoldDB" id="A0A9W9YMY2"/>
<dbReference type="GO" id="GO:0005524">
    <property type="term" value="F:ATP binding"/>
    <property type="evidence" value="ECO:0007669"/>
    <property type="project" value="UniProtKB-KW"/>
</dbReference>
<evidence type="ECO:0000313" key="4">
    <source>
        <dbReference type="EMBL" id="KAJ7358882.1"/>
    </source>
</evidence>
<organism evidence="4 5">
    <name type="scientific">Desmophyllum pertusum</name>
    <dbReference type="NCBI Taxonomy" id="174260"/>
    <lineage>
        <taxon>Eukaryota</taxon>
        <taxon>Metazoa</taxon>
        <taxon>Cnidaria</taxon>
        <taxon>Anthozoa</taxon>
        <taxon>Hexacorallia</taxon>
        <taxon>Scleractinia</taxon>
        <taxon>Caryophylliina</taxon>
        <taxon>Caryophylliidae</taxon>
        <taxon>Desmophyllum</taxon>
    </lineage>
</organism>
<proteinExistence type="predicted"/>
<dbReference type="EC" id="4.6.1.1" evidence="4"/>
<dbReference type="GO" id="GO:0005737">
    <property type="term" value="C:cytoplasm"/>
    <property type="evidence" value="ECO:0007669"/>
    <property type="project" value="TreeGrafter"/>
</dbReference>
<dbReference type="PANTHER" id="PTHR16305">
    <property type="entry name" value="TESTICULAR SOLUBLE ADENYLYL CYCLASE"/>
    <property type="match status" value="1"/>
</dbReference>
<evidence type="ECO:0000313" key="5">
    <source>
        <dbReference type="Proteomes" id="UP001163046"/>
    </source>
</evidence>
<keyword evidence="5" id="KW-1185">Reference proteome</keyword>
<dbReference type="Gene3D" id="3.30.70.1230">
    <property type="entry name" value="Nucleotide cyclase"/>
    <property type="match status" value="1"/>
</dbReference>
<comment type="caution">
    <text evidence="4">The sequence shown here is derived from an EMBL/GenBank/DDBJ whole genome shotgun (WGS) entry which is preliminary data.</text>
</comment>
<protein>
    <submittedName>
        <fullName evidence="4">Adenylate cyclase type 10</fullName>
        <ecNumber evidence="4">4.6.1.1</ecNumber>
    </submittedName>
</protein>
<dbReference type="Proteomes" id="UP001163046">
    <property type="component" value="Unassembled WGS sequence"/>
</dbReference>
<gene>
    <name evidence="4" type="primary">ADCY10_2</name>
    <name evidence="4" type="ORF">OS493_020720</name>
</gene>
<keyword evidence="1" id="KW-0547">Nucleotide-binding</keyword>
<evidence type="ECO:0000256" key="3">
    <source>
        <dbReference type="ARBA" id="ARBA00023239"/>
    </source>
</evidence>
<accession>A0A9W9YMY2</accession>